<dbReference type="Pfam" id="PF01764">
    <property type="entry name" value="Lipase_3"/>
    <property type="match status" value="1"/>
</dbReference>
<dbReference type="EMBL" id="ML002234">
    <property type="protein sequence ID" value="RKP39947.1"/>
    <property type="molecule type" value="Genomic_DNA"/>
</dbReference>
<dbReference type="PANTHER" id="PTHR45856:SF24">
    <property type="entry name" value="FUNGAL LIPASE-LIKE DOMAIN-CONTAINING PROTEIN"/>
    <property type="match status" value="1"/>
</dbReference>
<dbReference type="InterPro" id="IPR051218">
    <property type="entry name" value="Sec_MonoDiacylglyc_Lipase"/>
</dbReference>
<gene>
    <name evidence="2" type="ORF">BJ085DRAFT_13142</name>
</gene>
<dbReference type="Proteomes" id="UP000268162">
    <property type="component" value="Unassembled WGS sequence"/>
</dbReference>
<accession>A0A4Q0A1M6</accession>
<sequence>SQLKVHQGFLASFKVTAAQILTVVQNLHAQYPHYHLDVVGQSLGGVHATMLATHLGEGRQAGTLLASSTRITLTHYGRPRVGNLAFVHHFRSLNLINRRVTSRNDLVSRIPFRHLGFVHENDEYWLDTHGK</sequence>
<dbReference type="GO" id="GO:0006629">
    <property type="term" value="P:lipid metabolic process"/>
    <property type="evidence" value="ECO:0007669"/>
    <property type="project" value="InterPro"/>
</dbReference>
<evidence type="ECO:0000313" key="2">
    <source>
        <dbReference type="EMBL" id="RKP39947.1"/>
    </source>
</evidence>
<dbReference type="Gene3D" id="3.40.50.1820">
    <property type="entry name" value="alpha/beta hydrolase"/>
    <property type="match status" value="1"/>
</dbReference>
<feature type="domain" description="Fungal lipase-type" evidence="1">
    <location>
        <begin position="3"/>
        <end position="113"/>
    </location>
</feature>
<keyword evidence="2" id="KW-0378">Hydrolase</keyword>
<dbReference type="CDD" id="cd00519">
    <property type="entry name" value="Lipase_3"/>
    <property type="match status" value="1"/>
</dbReference>
<dbReference type="PANTHER" id="PTHR45856">
    <property type="entry name" value="ALPHA/BETA-HYDROLASES SUPERFAMILY PROTEIN"/>
    <property type="match status" value="1"/>
</dbReference>
<dbReference type="STRING" id="215637.A0A4Q0A1M6"/>
<proteinExistence type="predicted"/>
<dbReference type="AlphaFoldDB" id="A0A4Q0A1M6"/>
<name>A0A4Q0A1M6_9FUNG</name>
<dbReference type="InterPro" id="IPR029058">
    <property type="entry name" value="AB_hydrolase_fold"/>
</dbReference>
<feature type="non-terminal residue" evidence="2">
    <location>
        <position position="1"/>
    </location>
</feature>
<feature type="non-terminal residue" evidence="2">
    <location>
        <position position="131"/>
    </location>
</feature>
<dbReference type="GO" id="GO:0016787">
    <property type="term" value="F:hydrolase activity"/>
    <property type="evidence" value="ECO:0007669"/>
    <property type="project" value="UniProtKB-KW"/>
</dbReference>
<reference evidence="3" key="1">
    <citation type="journal article" date="2018" name="Nat. Microbiol.">
        <title>Leveraging single-cell genomics to expand the fungal tree of life.</title>
        <authorList>
            <person name="Ahrendt S.R."/>
            <person name="Quandt C.A."/>
            <person name="Ciobanu D."/>
            <person name="Clum A."/>
            <person name="Salamov A."/>
            <person name="Andreopoulos B."/>
            <person name="Cheng J.F."/>
            <person name="Woyke T."/>
            <person name="Pelin A."/>
            <person name="Henrissat B."/>
            <person name="Reynolds N.K."/>
            <person name="Benny G.L."/>
            <person name="Smith M.E."/>
            <person name="James T.Y."/>
            <person name="Grigoriev I.V."/>
        </authorList>
    </citation>
    <scope>NUCLEOTIDE SEQUENCE [LARGE SCALE GENOMIC DNA]</scope>
    <source>
        <strain evidence="3">RSA 468</strain>
    </source>
</reference>
<dbReference type="InterPro" id="IPR002921">
    <property type="entry name" value="Fungal_lipase-type"/>
</dbReference>
<dbReference type="SUPFAM" id="SSF53474">
    <property type="entry name" value="alpha/beta-Hydrolases"/>
    <property type="match status" value="1"/>
</dbReference>
<keyword evidence="3" id="KW-1185">Reference proteome</keyword>
<protein>
    <submittedName>
        <fullName evidence="2">Alpha/Beta hydrolase protein</fullName>
    </submittedName>
</protein>
<evidence type="ECO:0000259" key="1">
    <source>
        <dbReference type="Pfam" id="PF01764"/>
    </source>
</evidence>
<organism evidence="2 3">
    <name type="scientific">Dimargaris cristalligena</name>
    <dbReference type="NCBI Taxonomy" id="215637"/>
    <lineage>
        <taxon>Eukaryota</taxon>
        <taxon>Fungi</taxon>
        <taxon>Fungi incertae sedis</taxon>
        <taxon>Zoopagomycota</taxon>
        <taxon>Kickxellomycotina</taxon>
        <taxon>Dimargaritomycetes</taxon>
        <taxon>Dimargaritales</taxon>
        <taxon>Dimargaritaceae</taxon>
        <taxon>Dimargaris</taxon>
    </lineage>
</organism>
<evidence type="ECO:0000313" key="3">
    <source>
        <dbReference type="Proteomes" id="UP000268162"/>
    </source>
</evidence>